<comment type="caution">
    <text evidence="1">The sequence shown here is derived from an EMBL/GenBank/DDBJ whole genome shotgun (WGS) entry which is preliminary data.</text>
</comment>
<reference evidence="1 2" key="1">
    <citation type="submission" date="2019-07" db="EMBL/GenBank/DDBJ databases">
        <title>Caenimonas sedimenti sp. nov., isolated from activated sludge.</title>
        <authorList>
            <person name="Xu J."/>
        </authorList>
    </citation>
    <scope>NUCLEOTIDE SEQUENCE [LARGE SCALE GENOMIC DNA]</scope>
    <source>
        <strain evidence="1 2">HX-9-20</strain>
    </source>
</reference>
<organism evidence="1 2">
    <name type="scientific">Caenimonas sedimenti</name>
    <dbReference type="NCBI Taxonomy" id="2596921"/>
    <lineage>
        <taxon>Bacteria</taxon>
        <taxon>Pseudomonadati</taxon>
        <taxon>Pseudomonadota</taxon>
        <taxon>Betaproteobacteria</taxon>
        <taxon>Burkholderiales</taxon>
        <taxon>Comamonadaceae</taxon>
        <taxon>Caenimonas</taxon>
    </lineage>
</organism>
<dbReference type="SUPFAM" id="SSF69318">
    <property type="entry name" value="Integrin alpha N-terminal domain"/>
    <property type="match status" value="1"/>
</dbReference>
<dbReference type="RefSeq" id="WP_145894861.1">
    <property type="nucleotide sequence ID" value="NZ_VOBQ01000016.1"/>
</dbReference>
<dbReference type="EMBL" id="VOBQ01000016">
    <property type="protein sequence ID" value="TWO69051.1"/>
    <property type="molecule type" value="Genomic_DNA"/>
</dbReference>
<protein>
    <recommendedName>
        <fullName evidence="3">VCBS repeat-containing protein</fullName>
    </recommendedName>
</protein>
<name>A0A562ZKV6_9BURK</name>
<gene>
    <name evidence="1" type="ORF">FN976_20140</name>
</gene>
<proteinExistence type="predicted"/>
<keyword evidence="2" id="KW-1185">Reference proteome</keyword>
<evidence type="ECO:0000313" key="2">
    <source>
        <dbReference type="Proteomes" id="UP000318199"/>
    </source>
</evidence>
<dbReference type="OrthoDB" id="8949730at2"/>
<sequence length="861" mass="90500">MATPPGAFAHTLRLWVTALLVALTFAGCGGGSSTAPPGPDAAIKALTPANITPQDGIWWNPAESGRGYTLELQGNQLILTLYMYETGGVSVWYSGLLTQQPDGAFTGAILRYSGGQTLLGAYKAPTGNTTPANVSLAFSSATSGALTIQPTSGAAQTVAIQKFSFGTGGTAAGFQNGVWWNSGQSGRGFYVEAQGGQLSIGTYLYDASGQPVWYTAVAPLASDGMSGSGQLLQFANGQTLTGAYKPPAQSASHGTVTFAASSGNTAQLTLPDGSKVALQRFVFGGTTPTGRDLASLPSLDLTPMLTAAGSWVPTSTTSSSLIPFWGNIRTGSNQLEGVAMAGWAYSGFSNTATSVTTVRAVLLQQQADGRLLEASTAVLGNPDTNGAGSVLTADFNGDGREDLVFPAHNESPFLWQASTAFMSRADGGFNRIVLPDAVMNHDSRVVQLGGQTRIIARSFGGSGQNGQGAGFNVVYTWNGSNFTVDEGIGDPGGMSVVAGKFGPDSQDWVAIGDSSFGATPPTSWSPTNPMLNYIFRYDGTKLVTPGILLPKPYFNDKAEYAGFSSQWDPHSKTHTSRLYTTDLNQDGRPDIIAGQEIWSGAGGLQRSALQLLVNQGNTVFHDQTDVLAPEYDKQSRHIDYTLRLVDLDGSGIDSIVMVNTFGFTVTLTQPSGNFLLVNDGTGRLYAAMGNAQFSGMAPRIIDYANANVGGNRSTGQAVPAFMPYRTPNGLINYVAMVSTVLKAAPFPFAGYYFVNVPLQINLATDFRRSLTIPTRNGSKNIRTWAGNDTIHRALSDPDCKIDGGLGVNTVVYPGKRADWVIARVGSTFTVRPAQGGGGTDTLTRVQKAQFDDLAVELSSVP</sequence>
<dbReference type="Proteomes" id="UP000318199">
    <property type="component" value="Unassembled WGS sequence"/>
</dbReference>
<evidence type="ECO:0000313" key="1">
    <source>
        <dbReference type="EMBL" id="TWO69051.1"/>
    </source>
</evidence>
<accession>A0A562ZKV6</accession>
<evidence type="ECO:0008006" key="3">
    <source>
        <dbReference type="Google" id="ProtNLM"/>
    </source>
</evidence>
<dbReference type="InterPro" id="IPR028994">
    <property type="entry name" value="Integrin_alpha_N"/>
</dbReference>
<dbReference type="AlphaFoldDB" id="A0A562ZKV6"/>